<feature type="non-terminal residue" evidence="2">
    <location>
        <position position="1"/>
    </location>
</feature>
<dbReference type="Gene3D" id="3.30.70.100">
    <property type="match status" value="1"/>
</dbReference>
<organism evidence="2 3">
    <name type="scientific">Phaeosphaeria nodorum (strain SN15 / ATCC MYA-4574 / FGSC 10173)</name>
    <name type="common">Glume blotch fungus</name>
    <name type="synonym">Parastagonospora nodorum</name>
    <dbReference type="NCBI Taxonomy" id="321614"/>
    <lineage>
        <taxon>Eukaryota</taxon>
        <taxon>Fungi</taxon>
        <taxon>Dikarya</taxon>
        <taxon>Ascomycota</taxon>
        <taxon>Pezizomycotina</taxon>
        <taxon>Dothideomycetes</taxon>
        <taxon>Pleosporomycetidae</taxon>
        <taxon>Pleosporales</taxon>
        <taxon>Pleosporineae</taxon>
        <taxon>Phaeosphaeriaceae</taxon>
        <taxon>Parastagonospora</taxon>
    </lineage>
</organism>
<evidence type="ECO:0000313" key="2">
    <source>
        <dbReference type="EMBL" id="QRD01123.1"/>
    </source>
</evidence>
<keyword evidence="3" id="KW-1185">Reference proteome</keyword>
<gene>
    <name evidence="2" type="ORF">JI435_152820</name>
</gene>
<dbReference type="PANTHER" id="PTHR40257:SF1">
    <property type="entry name" value="DUF1330 DOMAIN-CONTAINING PROTEIN"/>
    <property type="match status" value="1"/>
</dbReference>
<dbReference type="AlphaFoldDB" id="A0A7U2F9X5"/>
<accession>A0A7U2F9X5</accession>
<feature type="signal peptide" evidence="1">
    <location>
        <begin position="1"/>
        <end position="30"/>
    </location>
</feature>
<evidence type="ECO:0000256" key="1">
    <source>
        <dbReference type="SAM" id="SignalP"/>
    </source>
</evidence>
<keyword evidence="1" id="KW-0732">Signal</keyword>
<dbReference type="EMBL" id="CP069033">
    <property type="protein sequence ID" value="QRD01123.1"/>
    <property type="molecule type" value="Genomic_DNA"/>
</dbReference>
<dbReference type="PANTHER" id="PTHR40257">
    <property type="match status" value="1"/>
</dbReference>
<evidence type="ECO:0000313" key="3">
    <source>
        <dbReference type="Proteomes" id="UP000663193"/>
    </source>
</evidence>
<reference evidence="3" key="1">
    <citation type="journal article" date="2021" name="BMC Genomics">
        <title>Chromosome-level genome assembly and manually-curated proteome of model necrotroph Parastagonospora nodorum Sn15 reveals a genome-wide trove of candidate effector homologs, and redundancy of virulence-related functions within an accessory chromosome.</title>
        <authorList>
            <person name="Bertazzoni S."/>
            <person name="Jones D.A.B."/>
            <person name="Phan H.T."/>
            <person name="Tan K.-C."/>
            <person name="Hane J.K."/>
        </authorList>
    </citation>
    <scope>NUCLEOTIDE SEQUENCE [LARGE SCALE GENOMIC DNA]</scope>
    <source>
        <strain evidence="3">SN15 / ATCC MYA-4574 / FGSC 10173)</strain>
    </source>
</reference>
<name>A0A7U2F9X5_PHANO</name>
<protein>
    <recommendedName>
        <fullName evidence="4">DUF1330 domain-containing protein</fullName>
    </recommendedName>
</protein>
<feature type="chain" id="PRO_5031410001" description="DUF1330 domain-containing protein" evidence="1">
    <location>
        <begin position="31"/>
        <end position="288"/>
    </location>
</feature>
<proteinExistence type="predicted"/>
<sequence length="288" mass="31287">SHGRSRSAVLIFVNMPLCTLHLLSLHKTTPNPLSTIVSTLKSSNVAPLVVSRVVRWIILPSQLSTENLLARNISWDLFIVLPSTSALPSSLTDLVQHHWSITAGVPSRLIQDFSQKNAKLLHPDASSVPKLSQAKKRVTSSSQNLELSSGLDAWIDEFTKTSGPEATGAVSMFNLLAFNPGMKEEYLKYGKAFAETIGSRHGGNAKIVGNVVSADSSPSPSLVDASADGWDEVALAHYPSIRHFRDMLISEDYQEVNHRHRVPSLKDTCILMTSEVGIEGLVKSGAKL</sequence>
<dbReference type="VEuPathDB" id="FungiDB:JI435_152820"/>
<evidence type="ECO:0008006" key="4">
    <source>
        <dbReference type="Google" id="ProtNLM"/>
    </source>
</evidence>
<dbReference type="Proteomes" id="UP000663193">
    <property type="component" value="Chromosome 11"/>
</dbReference>
<dbReference type="OrthoDB" id="265717at2759"/>